<feature type="chain" id="PRO_5021939712" description="DUF4348 domain-containing protein" evidence="1">
    <location>
        <begin position="22"/>
        <end position="147"/>
    </location>
</feature>
<keyword evidence="3" id="KW-1185">Reference proteome</keyword>
<evidence type="ECO:0008006" key="4">
    <source>
        <dbReference type="Google" id="ProtNLM"/>
    </source>
</evidence>
<evidence type="ECO:0000313" key="2">
    <source>
        <dbReference type="EMBL" id="GEP95296.1"/>
    </source>
</evidence>
<reference evidence="2 3" key="1">
    <citation type="submission" date="2019-07" db="EMBL/GenBank/DDBJ databases">
        <title>Whole genome shotgun sequence of Chitinophaga cymbidii NBRC 109752.</title>
        <authorList>
            <person name="Hosoyama A."/>
            <person name="Uohara A."/>
            <person name="Ohji S."/>
            <person name="Ichikawa N."/>
        </authorList>
    </citation>
    <scope>NUCLEOTIDE SEQUENCE [LARGE SCALE GENOMIC DNA]</scope>
    <source>
        <strain evidence="2 3">NBRC 109752</strain>
    </source>
</reference>
<sequence>MKCGLLSLFLCLLLLGGKAQMPDEPALKEFEAFWKKLYTAIIKKDYSAVSQYIEFPLVVKENLADTSVQIIHKEEFSKFFNIYLALPTAETFPNKYELLRARKSLTDDDLALLSDDSATIGDFEFQKIDGEWKLVYLYATDAPSAIF</sequence>
<name>A0A512RHW5_9BACT</name>
<gene>
    <name evidence="2" type="ORF">CCY01nite_15560</name>
</gene>
<dbReference type="Proteomes" id="UP000321436">
    <property type="component" value="Unassembled WGS sequence"/>
</dbReference>
<comment type="caution">
    <text evidence="2">The sequence shown here is derived from an EMBL/GenBank/DDBJ whole genome shotgun (WGS) entry which is preliminary data.</text>
</comment>
<dbReference type="RefSeq" id="WP_146859438.1">
    <property type="nucleotide sequence ID" value="NZ_BKAU01000001.1"/>
</dbReference>
<feature type="signal peptide" evidence="1">
    <location>
        <begin position="1"/>
        <end position="21"/>
    </location>
</feature>
<organism evidence="2 3">
    <name type="scientific">Chitinophaga cymbidii</name>
    <dbReference type="NCBI Taxonomy" id="1096750"/>
    <lineage>
        <taxon>Bacteria</taxon>
        <taxon>Pseudomonadati</taxon>
        <taxon>Bacteroidota</taxon>
        <taxon>Chitinophagia</taxon>
        <taxon>Chitinophagales</taxon>
        <taxon>Chitinophagaceae</taxon>
        <taxon>Chitinophaga</taxon>
    </lineage>
</organism>
<dbReference type="AlphaFoldDB" id="A0A512RHW5"/>
<evidence type="ECO:0000256" key="1">
    <source>
        <dbReference type="SAM" id="SignalP"/>
    </source>
</evidence>
<evidence type="ECO:0000313" key="3">
    <source>
        <dbReference type="Proteomes" id="UP000321436"/>
    </source>
</evidence>
<dbReference type="EMBL" id="BKAU01000001">
    <property type="protein sequence ID" value="GEP95296.1"/>
    <property type="molecule type" value="Genomic_DNA"/>
</dbReference>
<proteinExistence type="predicted"/>
<dbReference type="OrthoDB" id="669872at2"/>
<protein>
    <recommendedName>
        <fullName evidence="4">DUF4348 domain-containing protein</fullName>
    </recommendedName>
</protein>
<accession>A0A512RHW5</accession>
<keyword evidence="1" id="KW-0732">Signal</keyword>